<name>Q6CQB9_KLULA</name>
<dbReference type="CDD" id="cd02989">
    <property type="entry name" value="Phd_like_TxnDC9"/>
    <property type="match status" value="1"/>
</dbReference>
<feature type="region of interest" description="Disordered" evidence="2">
    <location>
        <begin position="202"/>
        <end position="221"/>
    </location>
</feature>
<dbReference type="eggNOG" id="KOG1672">
    <property type="taxonomic scope" value="Eukaryota"/>
</dbReference>
<feature type="compositionally biased region" description="Acidic residues" evidence="2">
    <location>
        <begin position="212"/>
        <end position="221"/>
    </location>
</feature>
<dbReference type="PaxDb" id="284590-Q6CQB9"/>
<dbReference type="PANTHER" id="PTHR21148">
    <property type="entry name" value="THIOREDOXIN DOMAIN-CONTAINING PROTEIN 9"/>
    <property type="match status" value="1"/>
</dbReference>
<feature type="region of interest" description="Disordered" evidence="2">
    <location>
        <begin position="1"/>
        <end position="25"/>
    </location>
</feature>
<evidence type="ECO:0000313" key="5">
    <source>
        <dbReference type="Proteomes" id="UP000000598"/>
    </source>
</evidence>
<dbReference type="HOGENOM" id="CLU_072378_0_0_1"/>
<proteinExistence type="inferred from homology"/>
<dbReference type="AlphaFoldDB" id="Q6CQB9"/>
<organism evidence="4 5">
    <name type="scientific">Kluyveromyces lactis (strain ATCC 8585 / CBS 2359 / DSM 70799 / NBRC 1267 / NRRL Y-1140 / WM37)</name>
    <name type="common">Yeast</name>
    <name type="synonym">Candida sphaerica</name>
    <dbReference type="NCBI Taxonomy" id="284590"/>
    <lineage>
        <taxon>Eukaryota</taxon>
        <taxon>Fungi</taxon>
        <taxon>Dikarya</taxon>
        <taxon>Ascomycota</taxon>
        <taxon>Saccharomycotina</taxon>
        <taxon>Saccharomycetes</taxon>
        <taxon>Saccharomycetales</taxon>
        <taxon>Saccharomycetaceae</taxon>
        <taxon>Kluyveromyces</taxon>
    </lineage>
</organism>
<dbReference type="STRING" id="284590.Q6CQB9"/>
<comment type="similarity">
    <text evidence="1">Belongs to the phosducin family.</text>
</comment>
<dbReference type="EMBL" id="CR382124">
    <property type="protein sequence ID" value="CAH00966.1"/>
    <property type="molecule type" value="Genomic_DNA"/>
</dbReference>
<sequence length="221" mass="25348">MAVPKENITTAHPLTAEITTKDEDDKSLDSLLEQLDEEESEFLSQYRDQRLEELSEHMKKIEKNVESGDYGSVQTFLDEQRLIQVTASAERCVVHFFVDSFRKCQVMDSKLQVMAESHLSTRFFRISVADCPFLVEKLSLKVLPVVIAYQNGKEQDRLIGFAKLGNNANDFSIDHLEKWLQRSGVVPMRDTKLTIISNRSKQIRSKNKTNSDQEDSGSDWD</sequence>
<dbReference type="FunCoup" id="Q6CQB9">
    <property type="interactions" value="766"/>
</dbReference>
<dbReference type="Pfam" id="PF02114">
    <property type="entry name" value="Phosducin"/>
    <property type="match status" value="1"/>
</dbReference>
<dbReference type="KEGG" id="kla:KLLA0_D18282g"/>
<dbReference type="Gene3D" id="3.40.30.10">
    <property type="entry name" value="Glutaredoxin"/>
    <property type="match status" value="1"/>
</dbReference>
<evidence type="ECO:0000259" key="3">
    <source>
        <dbReference type="Pfam" id="PF02114"/>
    </source>
</evidence>
<gene>
    <name evidence="4" type="ORF">KLLA0_D18282g</name>
</gene>
<protein>
    <submittedName>
        <fullName evidence="4">KLLA0D18282p</fullName>
    </submittedName>
</protein>
<dbReference type="InParanoid" id="Q6CQB9"/>
<dbReference type="InterPro" id="IPR024253">
    <property type="entry name" value="Phosducin_thioredoxin-like_dom"/>
</dbReference>
<reference evidence="4 5" key="1">
    <citation type="journal article" date="2004" name="Nature">
        <title>Genome evolution in yeasts.</title>
        <authorList>
            <consortium name="Genolevures"/>
            <person name="Dujon B."/>
            <person name="Sherman D."/>
            <person name="Fischer G."/>
            <person name="Durrens P."/>
            <person name="Casaregola S."/>
            <person name="Lafontaine I."/>
            <person name="de Montigny J."/>
            <person name="Marck C."/>
            <person name="Neuveglise C."/>
            <person name="Talla E."/>
            <person name="Goffard N."/>
            <person name="Frangeul L."/>
            <person name="Aigle M."/>
            <person name="Anthouard V."/>
            <person name="Babour A."/>
            <person name="Barbe V."/>
            <person name="Barnay S."/>
            <person name="Blanchin S."/>
            <person name="Beckerich J.M."/>
            <person name="Beyne E."/>
            <person name="Bleykasten C."/>
            <person name="Boisrame A."/>
            <person name="Boyer J."/>
            <person name="Cattolico L."/>
            <person name="Confanioleri F."/>
            <person name="de Daruvar A."/>
            <person name="Despons L."/>
            <person name="Fabre E."/>
            <person name="Fairhead C."/>
            <person name="Ferry-Dumazet H."/>
            <person name="Groppi A."/>
            <person name="Hantraye F."/>
            <person name="Hennequin C."/>
            <person name="Jauniaux N."/>
            <person name="Joyet P."/>
            <person name="Kachouri R."/>
            <person name="Kerrest A."/>
            <person name="Koszul R."/>
            <person name="Lemaire M."/>
            <person name="Lesur I."/>
            <person name="Ma L."/>
            <person name="Muller H."/>
            <person name="Nicaud J.M."/>
            <person name="Nikolski M."/>
            <person name="Oztas S."/>
            <person name="Ozier-Kalogeropoulos O."/>
            <person name="Pellenz S."/>
            <person name="Potier S."/>
            <person name="Richard G.F."/>
            <person name="Straub M.L."/>
            <person name="Suleau A."/>
            <person name="Swennene D."/>
            <person name="Tekaia F."/>
            <person name="Wesolowski-Louvel M."/>
            <person name="Westhof E."/>
            <person name="Wirth B."/>
            <person name="Zeniou-Meyer M."/>
            <person name="Zivanovic I."/>
            <person name="Bolotin-Fukuhara M."/>
            <person name="Thierry A."/>
            <person name="Bouchier C."/>
            <person name="Caudron B."/>
            <person name="Scarpelli C."/>
            <person name="Gaillardin C."/>
            <person name="Weissenbach J."/>
            <person name="Wincker P."/>
            <person name="Souciet J.L."/>
        </authorList>
    </citation>
    <scope>NUCLEOTIDE SEQUENCE [LARGE SCALE GENOMIC DNA]</scope>
    <source>
        <strain evidence="5">ATCC 8585 / CBS 2359 / DSM 70799 / NBRC 1267 / NRRL Y-1140 / WM37</strain>
    </source>
</reference>
<dbReference type="SUPFAM" id="SSF52833">
    <property type="entry name" value="Thioredoxin-like"/>
    <property type="match status" value="1"/>
</dbReference>
<dbReference type="Proteomes" id="UP000000598">
    <property type="component" value="Chromosome D"/>
</dbReference>
<evidence type="ECO:0000313" key="4">
    <source>
        <dbReference type="EMBL" id="CAH00966.1"/>
    </source>
</evidence>
<keyword evidence="5" id="KW-1185">Reference proteome</keyword>
<feature type="domain" description="Phosducin" evidence="3">
    <location>
        <begin position="35"/>
        <end position="206"/>
    </location>
</feature>
<evidence type="ECO:0000256" key="2">
    <source>
        <dbReference type="SAM" id="MobiDB-lite"/>
    </source>
</evidence>
<dbReference type="InterPro" id="IPR036249">
    <property type="entry name" value="Thioredoxin-like_sf"/>
</dbReference>
<dbReference type="OMA" id="CVIAFID"/>
<evidence type="ECO:0000256" key="1">
    <source>
        <dbReference type="ARBA" id="ARBA00009686"/>
    </source>
</evidence>
<accession>Q6CQB9</accession>